<evidence type="ECO:0000259" key="2">
    <source>
        <dbReference type="Pfam" id="PF07589"/>
    </source>
</evidence>
<name>A0ABW0S608_9BURK</name>
<dbReference type="Proteomes" id="UP001596086">
    <property type="component" value="Unassembled WGS sequence"/>
</dbReference>
<evidence type="ECO:0000256" key="1">
    <source>
        <dbReference type="SAM" id="SignalP"/>
    </source>
</evidence>
<protein>
    <submittedName>
        <fullName evidence="3">NF038120 family PEP-CTERM protein</fullName>
    </submittedName>
</protein>
<dbReference type="NCBIfam" id="TIGR02595">
    <property type="entry name" value="PEP_CTERM"/>
    <property type="match status" value="1"/>
</dbReference>
<comment type="caution">
    <text evidence="3">The sequence shown here is derived from an EMBL/GenBank/DDBJ whole genome shotgun (WGS) entry which is preliminary data.</text>
</comment>
<feature type="signal peptide" evidence="1">
    <location>
        <begin position="1"/>
        <end position="30"/>
    </location>
</feature>
<sequence length="254" mass="26570">MNKSTLRGGVLGRVLGAAIFALASASAAQAAVITFEGQTGPAYNGRSFQEDGYTVAFEVLGGMTDPGSVLVGRFIDGSVPATCAPSICPTNNPTTYFDLFNSGLIDIIAAPTGSTFRFTSLDASFIATPGVAYPAIPAALQIIGLRADQTTETIQFNIPDTIAFQTYDAADADLLRSTIDGATFAMTDFVEIAIIGFRCDENFFCSGLDNGPGEIGVDNIVLSDLPVNPVPEPATLSLLAFGLLGLGARMRRRH</sequence>
<gene>
    <name evidence="3" type="ORF">ACFPO9_19240</name>
</gene>
<organism evidence="3 4">
    <name type="scientific">Massilia aerilata</name>
    <dbReference type="NCBI Taxonomy" id="453817"/>
    <lineage>
        <taxon>Bacteria</taxon>
        <taxon>Pseudomonadati</taxon>
        <taxon>Pseudomonadota</taxon>
        <taxon>Betaproteobacteria</taxon>
        <taxon>Burkholderiales</taxon>
        <taxon>Oxalobacteraceae</taxon>
        <taxon>Telluria group</taxon>
        <taxon>Massilia</taxon>
    </lineage>
</organism>
<dbReference type="Pfam" id="PF07589">
    <property type="entry name" value="PEP-CTERM"/>
    <property type="match status" value="1"/>
</dbReference>
<feature type="chain" id="PRO_5045457035" evidence="1">
    <location>
        <begin position="31"/>
        <end position="254"/>
    </location>
</feature>
<dbReference type="EMBL" id="JBHSMZ010000015">
    <property type="protein sequence ID" value="MFC5550658.1"/>
    <property type="molecule type" value="Genomic_DNA"/>
</dbReference>
<reference evidence="4" key="1">
    <citation type="journal article" date="2019" name="Int. J. Syst. Evol. Microbiol.">
        <title>The Global Catalogue of Microorganisms (GCM) 10K type strain sequencing project: providing services to taxonomists for standard genome sequencing and annotation.</title>
        <authorList>
            <consortium name="The Broad Institute Genomics Platform"/>
            <consortium name="The Broad Institute Genome Sequencing Center for Infectious Disease"/>
            <person name="Wu L."/>
            <person name="Ma J."/>
        </authorList>
    </citation>
    <scope>NUCLEOTIDE SEQUENCE [LARGE SCALE GENOMIC DNA]</scope>
    <source>
        <strain evidence="4">CGMCC 4.5798</strain>
    </source>
</reference>
<proteinExistence type="predicted"/>
<dbReference type="InterPro" id="IPR013424">
    <property type="entry name" value="Ice-binding_C"/>
</dbReference>
<keyword evidence="4" id="KW-1185">Reference proteome</keyword>
<dbReference type="RefSeq" id="WP_379773565.1">
    <property type="nucleotide sequence ID" value="NZ_JBHSMZ010000015.1"/>
</dbReference>
<evidence type="ECO:0000313" key="4">
    <source>
        <dbReference type="Proteomes" id="UP001596086"/>
    </source>
</evidence>
<accession>A0ABW0S608</accession>
<evidence type="ECO:0000313" key="3">
    <source>
        <dbReference type="EMBL" id="MFC5550658.1"/>
    </source>
</evidence>
<dbReference type="NCBIfam" id="NF038120">
    <property type="entry name" value="PEP_CTERM_QFxxD"/>
    <property type="match status" value="1"/>
</dbReference>
<feature type="domain" description="Ice-binding protein C-terminal" evidence="2">
    <location>
        <begin position="229"/>
        <end position="252"/>
    </location>
</feature>
<keyword evidence="1" id="KW-0732">Signal</keyword>